<evidence type="ECO:0000259" key="1">
    <source>
        <dbReference type="Pfam" id="PF13456"/>
    </source>
</evidence>
<dbReference type="InterPro" id="IPR036397">
    <property type="entry name" value="RNaseH_sf"/>
</dbReference>
<dbReference type="Gene3D" id="3.30.420.10">
    <property type="entry name" value="Ribonuclease H-like superfamily/Ribonuclease H"/>
    <property type="match status" value="1"/>
</dbReference>
<dbReference type="GO" id="GO:0004523">
    <property type="term" value="F:RNA-DNA hybrid ribonuclease activity"/>
    <property type="evidence" value="ECO:0007669"/>
    <property type="project" value="InterPro"/>
</dbReference>
<dbReference type="SUPFAM" id="SSF53098">
    <property type="entry name" value="Ribonuclease H-like"/>
    <property type="match status" value="1"/>
</dbReference>
<dbReference type="EMBL" id="JABEZX010000004">
    <property type="protein sequence ID" value="MBA0554043.1"/>
    <property type="molecule type" value="Genomic_DNA"/>
</dbReference>
<dbReference type="AlphaFoldDB" id="A0A7J8LNS2"/>
<feature type="domain" description="RNase H type-1" evidence="1">
    <location>
        <begin position="38"/>
        <end position="113"/>
    </location>
</feature>
<sequence length="132" mass="14505">MNTGRNMNTCSILLEGWDFLNTDGSVRIKDDFATAGGGILDGLNILIDHALDNVMIQSDSLEVVITIQESSTGGSNKALIKKILQLLSRISHWNIYYILRAENQEVDSLAKLAHSRSQGLQMFGKPSSRELG</sequence>
<organism evidence="2 3">
    <name type="scientific">Gossypium lobatum</name>
    <dbReference type="NCBI Taxonomy" id="34289"/>
    <lineage>
        <taxon>Eukaryota</taxon>
        <taxon>Viridiplantae</taxon>
        <taxon>Streptophyta</taxon>
        <taxon>Embryophyta</taxon>
        <taxon>Tracheophyta</taxon>
        <taxon>Spermatophyta</taxon>
        <taxon>Magnoliopsida</taxon>
        <taxon>eudicotyledons</taxon>
        <taxon>Gunneridae</taxon>
        <taxon>Pentapetalae</taxon>
        <taxon>rosids</taxon>
        <taxon>malvids</taxon>
        <taxon>Malvales</taxon>
        <taxon>Malvaceae</taxon>
        <taxon>Malvoideae</taxon>
        <taxon>Gossypium</taxon>
    </lineage>
</organism>
<dbReference type="InterPro" id="IPR012337">
    <property type="entry name" value="RNaseH-like_sf"/>
</dbReference>
<evidence type="ECO:0000313" key="3">
    <source>
        <dbReference type="Proteomes" id="UP000593572"/>
    </source>
</evidence>
<protein>
    <recommendedName>
        <fullName evidence="1">RNase H type-1 domain-containing protein</fullName>
    </recommendedName>
</protein>
<keyword evidence="3" id="KW-1185">Reference proteome</keyword>
<dbReference type="Pfam" id="PF13456">
    <property type="entry name" value="RVT_3"/>
    <property type="match status" value="1"/>
</dbReference>
<dbReference type="InterPro" id="IPR053151">
    <property type="entry name" value="RNase_H-like"/>
</dbReference>
<proteinExistence type="predicted"/>
<dbReference type="PANTHER" id="PTHR47723:SF19">
    <property type="entry name" value="POLYNUCLEOTIDYL TRANSFERASE, RIBONUCLEASE H-LIKE SUPERFAMILY PROTEIN"/>
    <property type="match status" value="1"/>
</dbReference>
<evidence type="ECO:0000313" key="2">
    <source>
        <dbReference type="EMBL" id="MBA0554043.1"/>
    </source>
</evidence>
<dbReference type="Proteomes" id="UP000593572">
    <property type="component" value="Unassembled WGS sequence"/>
</dbReference>
<accession>A0A7J8LNS2</accession>
<dbReference type="InterPro" id="IPR002156">
    <property type="entry name" value="RNaseH_domain"/>
</dbReference>
<comment type="caution">
    <text evidence="2">The sequence shown here is derived from an EMBL/GenBank/DDBJ whole genome shotgun (WGS) entry which is preliminary data.</text>
</comment>
<name>A0A7J8LNS2_9ROSI</name>
<gene>
    <name evidence="2" type="ORF">Golob_013176</name>
</gene>
<reference evidence="2 3" key="1">
    <citation type="journal article" date="2019" name="Genome Biol. Evol.">
        <title>Insights into the evolution of the New World diploid cottons (Gossypium, subgenus Houzingenia) based on genome sequencing.</title>
        <authorList>
            <person name="Grover C.E."/>
            <person name="Arick M.A. 2nd"/>
            <person name="Thrash A."/>
            <person name="Conover J.L."/>
            <person name="Sanders W.S."/>
            <person name="Peterson D.G."/>
            <person name="Frelichowski J.E."/>
            <person name="Scheffler J.A."/>
            <person name="Scheffler B.E."/>
            <person name="Wendel J.F."/>
        </authorList>
    </citation>
    <scope>NUCLEOTIDE SEQUENCE [LARGE SCALE GENOMIC DNA]</scope>
    <source>
        <strain evidence="2">157</strain>
        <tissue evidence="2">Leaf</tissue>
    </source>
</reference>
<dbReference type="GO" id="GO:0003676">
    <property type="term" value="F:nucleic acid binding"/>
    <property type="evidence" value="ECO:0007669"/>
    <property type="project" value="InterPro"/>
</dbReference>
<dbReference type="PANTHER" id="PTHR47723">
    <property type="entry name" value="OS05G0353850 PROTEIN"/>
    <property type="match status" value="1"/>
</dbReference>